<feature type="transmembrane region" description="Helical" evidence="1">
    <location>
        <begin position="31"/>
        <end position="51"/>
    </location>
</feature>
<reference evidence="3" key="1">
    <citation type="journal article" date="2014" name="Int. J. Syst. Evol. Microbiol.">
        <title>Complete genome sequence of Corynebacterium casei LMG S-19264T (=DSM 44701T), isolated from a smear-ripened cheese.</title>
        <authorList>
            <consortium name="US DOE Joint Genome Institute (JGI-PGF)"/>
            <person name="Walter F."/>
            <person name="Albersmeier A."/>
            <person name="Kalinowski J."/>
            <person name="Ruckert C."/>
        </authorList>
    </citation>
    <scope>NUCLEOTIDE SEQUENCE</scope>
    <source>
        <strain evidence="3">CCM 8711</strain>
    </source>
</reference>
<keyword evidence="1" id="KW-0812">Transmembrane</keyword>
<comment type="caution">
    <text evidence="3">The sequence shown here is derived from an EMBL/GenBank/DDBJ whole genome shotgun (WGS) entry which is preliminary data.</text>
</comment>
<feature type="domain" description="YcxB-like C-terminal" evidence="2">
    <location>
        <begin position="103"/>
        <end position="159"/>
    </location>
</feature>
<dbReference type="EMBL" id="BMDO01000001">
    <property type="protein sequence ID" value="GGI49304.1"/>
    <property type="molecule type" value="Genomic_DNA"/>
</dbReference>
<dbReference type="AlphaFoldDB" id="A0A917J8M2"/>
<sequence>MKARVTFTAEDLLNNYLFVASKSDLATRRRLKVKLLLVAGCLIGAAGSFIAHDSYTMWGFIIAGILFLLFYQFLQKVIYKQNYKKHAEDRFKALKDVVFDYDITNESISTKSSIGDVVIKTSQIESITETGSYFFIKLKSQDTITLPKHGFDYNLLSAQLNNIAAANSIAVTEELNWRWK</sequence>
<proteinExistence type="predicted"/>
<dbReference type="Proteomes" id="UP000662074">
    <property type="component" value="Unassembled WGS sequence"/>
</dbReference>
<name>A0A917J8M2_9SPHI</name>
<keyword evidence="1" id="KW-0472">Membrane</keyword>
<dbReference type="RefSeq" id="WP_188413505.1">
    <property type="nucleotide sequence ID" value="NZ_BMDO01000001.1"/>
</dbReference>
<accession>A0A917J8M2</accession>
<evidence type="ECO:0000313" key="3">
    <source>
        <dbReference type="EMBL" id="GGI49304.1"/>
    </source>
</evidence>
<protein>
    <recommendedName>
        <fullName evidence="2">YcxB-like C-terminal domain-containing protein</fullName>
    </recommendedName>
</protein>
<keyword evidence="4" id="KW-1185">Reference proteome</keyword>
<dbReference type="Pfam" id="PF14317">
    <property type="entry name" value="YcxB"/>
    <property type="match status" value="1"/>
</dbReference>
<organism evidence="3 4">
    <name type="scientific">Mucilaginibacter galii</name>
    <dbReference type="NCBI Taxonomy" id="2005073"/>
    <lineage>
        <taxon>Bacteria</taxon>
        <taxon>Pseudomonadati</taxon>
        <taxon>Bacteroidota</taxon>
        <taxon>Sphingobacteriia</taxon>
        <taxon>Sphingobacteriales</taxon>
        <taxon>Sphingobacteriaceae</taxon>
        <taxon>Mucilaginibacter</taxon>
    </lineage>
</organism>
<reference evidence="3" key="2">
    <citation type="submission" date="2020-09" db="EMBL/GenBank/DDBJ databases">
        <authorList>
            <person name="Sun Q."/>
            <person name="Sedlacek I."/>
        </authorList>
    </citation>
    <scope>NUCLEOTIDE SEQUENCE</scope>
    <source>
        <strain evidence="3">CCM 8711</strain>
    </source>
</reference>
<dbReference type="InterPro" id="IPR025588">
    <property type="entry name" value="YcxB-like_C"/>
</dbReference>
<evidence type="ECO:0000313" key="4">
    <source>
        <dbReference type="Proteomes" id="UP000662074"/>
    </source>
</evidence>
<keyword evidence="1" id="KW-1133">Transmembrane helix</keyword>
<gene>
    <name evidence="3" type="ORF">GCM10011425_05160</name>
</gene>
<evidence type="ECO:0000256" key="1">
    <source>
        <dbReference type="SAM" id="Phobius"/>
    </source>
</evidence>
<feature type="transmembrane region" description="Helical" evidence="1">
    <location>
        <begin position="57"/>
        <end position="74"/>
    </location>
</feature>
<evidence type="ECO:0000259" key="2">
    <source>
        <dbReference type="Pfam" id="PF14317"/>
    </source>
</evidence>